<dbReference type="STRING" id="1286171.EAL2_c06300"/>
<evidence type="ECO:0008006" key="3">
    <source>
        <dbReference type="Google" id="ProtNLM"/>
    </source>
</evidence>
<proteinExistence type="predicted"/>
<keyword evidence="2" id="KW-1185">Reference proteome</keyword>
<dbReference type="Proteomes" id="UP000019591">
    <property type="component" value="Chromosome"/>
</dbReference>
<name>W8TI96_PEPAC</name>
<dbReference type="KEGG" id="eac:EAL2_c06300"/>
<accession>W8TI96</accession>
<dbReference type="OrthoDB" id="275124at2"/>
<dbReference type="InterPro" id="IPR031009">
    <property type="entry name" value="Tcm_partner"/>
</dbReference>
<evidence type="ECO:0000313" key="2">
    <source>
        <dbReference type="Proteomes" id="UP000019591"/>
    </source>
</evidence>
<dbReference type="HOGENOM" id="CLU_063017_0_0_9"/>
<dbReference type="NCBIfam" id="TIGR04474">
    <property type="entry name" value="tcm_partner"/>
    <property type="match status" value="1"/>
</dbReference>
<protein>
    <recommendedName>
        <fullName evidence="3">Three-Cys-motif partner protein TcmP</fullName>
    </recommendedName>
</protein>
<gene>
    <name evidence="1" type="ORF">EAL2_c06300</name>
</gene>
<dbReference type="AlphaFoldDB" id="W8TI96"/>
<organism evidence="1 2">
    <name type="scientific">Peptoclostridium acidaminophilum DSM 3953</name>
    <dbReference type="NCBI Taxonomy" id="1286171"/>
    <lineage>
        <taxon>Bacteria</taxon>
        <taxon>Bacillati</taxon>
        <taxon>Bacillota</taxon>
        <taxon>Clostridia</taxon>
        <taxon>Peptostreptococcales</taxon>
        <taxon>Peptoclostridiaceae</taxon>
        <taxon>Peptoclostridium</taxon>
    </lineage>
</organism>
<dbReference type="eggNOG" id="COG4422">
    <property type="taxonomic scope" value="Bacteria"/>
</dbReference>
<dbReference type="RefSeq" id="WP_025434975.1">
    <property type="nucleotide sequence ID" value="NZ_CP007452.1"/>
</dbReference>
<sequence>MSTTDNFFGQQQEKSKIKTLIVTDFFKAYFPIINNSVRKDSNEIIYLDLFCGPGKFDDGANSTPLALLDLVNNFQNDDIRNKLKVVFNDENEDFVSLLNKNISDHEVMSRLKYKPTIMNKRAGEVNIKQYTDRKVPIFSFIDPWGYKDVSAKHVWDLVRNIGSDCVLFFNSNRCLMDMPKESQNCHFKMIFGDQLQNVMNVVNSSSYGQKQKTQMIVELFSRNLYEVMAKDKYSGYKLYVLPFGFEADDKEKLSHHIVFITKSHKAILEMKKVMVKHSNFYSDLLGFDSKDQLQISLFNRADYIDSSIVEIIKTCFTNRPNYFNNTWTVASLLEVLDRYNMEKHYQVTPYTFDELKGTLENMCCKGKITPIIEKGKSARKNITDKREFKIKQELLV</sequence>
<evidence type="ECO:0000313" key="1">
    <source>
        <dbReference type="EMBL" id="AHM55932.1"/>
    </source>
</evidence>
<reference evidence="1 2" key="1">
    <citation type="journal article" date="2014" name="Genome Announc.">
        <title>Complete Genome Sequence of Amino Acid-Utilizing Eubacterium acidaminophilum al-2 (DSM 3953).</title>
        <authorList>
            <person name="Poehlein A."/>
            <person name="Andreesen J.R."/>
            <person name="Daniel R."/>
        </authorList>
    </citation>
    <scope>NUCLEOTIDE SEQUENCE [LARGE SCALE GENOMIC DNA]</scope>
    <source>
        <strain evidence="1 2">DSM 3953</strain>
    </source>
</reference>
<dbReference type="EMBL" id="CP007452">
    <property type="protein sequence ID" value="AHM55932.1"/>
    <property type="molecule type" value="Genomic_DNA"/>
</dbReference>
<dbReference type="PATRIC" id="fig|1286171.3.peg.574"/>